<keyword evidence="8 9" id="KW-0472">Membrane</keyword>
<gene>
    <name evidence="9" type="primary">ccmC</name>
    <name evidence="11" type="ORF">CW354_21625</name>
</gene>
<dbReference type="GO" id="GO:0020037">
    <property type="term" value="F:heme binding"/>
    <property type="evidence" value="ECO:0007669"/>
    <property type="project" value="InterPro"/>
</dbReference>
<evidence type="ECO:0000256" key="8">
    <source>
        <dbReference type="ARBA" id="ARBA00023136"/>
    </source>
</evidence>
<comment type="subcellular location">
    <subcellularLocation>
        <location evidence="9">Cell inner membrane</location>
    </subcellularLocation>
    <subcellularLocation>
        <location evidence="2">Membrane</location>
        <topology evidence="2">Multi-pass membrane protein</topology>
    </subcellularLocation>
</comment>
<sequence length="248" mass="27179">MWSRFSNPAKFEGLARIAGPIACGVFVLCAAFGLVAGLFFSPADYQQGDSARIMYVHVPAAWMAMASYSFIAMMSLIAFVWRHSLADVAARAAAAPGTIFTALALFTGAVWGKPTWGAWWVWDARLTSMLLLLFIYFGYMAVWQAVPETARAARFARILALIGFINIPIIKFSVDWWNSLHQTASIIRAGGPTIHPSMLTPLFAMIIAYTALFVWLVFLGMRAALARRRIEARGARAPSRPAAPAEAT</sequence>
<keyword evidence="12" id="KW-1185">Reference proteome</keyword>
<feature type="transmembrane region" description="Helical" evidence="9">
    <location>
        <begin position="124"/>
        <end position="146"/>
    </location>
</feature>
<evidence type="ECO:0000256" key="3">
    <source>
        <dbReference type="ARBA" id="ARBA00005840"/>
    </source>
</evidence>
<evidence type="ECO:0000259" key="10">
    <source>
        <dbReference type="Pfam" id="PF01578"/>
    </source>
</evidence>
<reference evidence="11 12" key="1">
    <citation type="submission" date="2017-12" db="EMBL/GenBank/DDBJ databases">
        <authorList>
            <person name="Hurst M.R.H."/>
        </authorList>
    </citation>
    <scope>NUCLEOTIDE SEQUENCE [LARGE SCALE GENOMIC DNA]</scope>
    <source>
        <strain evidence="11 12">SY-3-19</strain>
    </source>
</reference>
<evidence type="ECO:0000313" key="12">
    <source>
        <dbReference type="Proteomes" id="UP000239504"/>
    </source>
</evidence>
<organism evidence="11 12">
    <name type="scientific">Hyphococcus luteus</name>
    <dbReference type="NCBI Taxonomy" id="2058213"/>
    <lineage>
        <taxon>Bacteria</taxon>
        <taxon>Pseudomonadati</taxon>
        <taxon>Pseudomonadota</taxon>
        <taxon>Alphaproteobacteria</taxon>
        <taxon>Parvularculales</taxon>
        <taxon>Parvularculaceae</taxon>
        <taxon>Hyphococcus</taxon>
    </lineage>
</organism>
<comment type="function">
    <text evidence="1 9">Required for the export of heme to the periplasm for the biogenesis of c-type cytochromes.</text>
</comment>
<evidence type="ECO:0000256" key="7">
    <source>
        <dbReference type="ARBA" id="ARBA00022989"/>
    </source>
</evidence>
<comment type="similarity">
    <text evidence="3 9">Belongs to the CcmC/CycZ/HelC family.</text>
</comment>
<evidence type="ECO:0000256" key="9">
    <source>
        <dbReference type="RuleBase" id="RU364092"/>
    </source>
</evidence>
<dbReference type="GO" id="GO:0017004">
    <property type="term" value="P:cytochrome complex assembly"/>
    <property type="evidence" value="ECO:0007669"/>
    <property type="project" value="UniProtKB-KW"/>
</dbReference>
<evidence type="ECO:0000256" key="2">
    <source>
        <dbReference type="ARBA" id="ARBA00004141"/>
    </source>
</evidence>
<feature type="transmembrane region" description="Helical" evidence="9">
    <location>
        <begin position="93"/>
        <end position="112"/>
    </location>
</feature>
<name>A0A2S7JZ61_9PROT</name>
<dbReference type="EMBL" id="PJCH01000017">
    <property type="protein sequence ID" value="PQA85541.1"/>
    <property type="molecule type" value="Genomic_DNA"/>
</dbReference>
<feature type="transmembrane region" description="Helical" evidence="9">
    <location>
        <begin position="60"/>
        <end position="81"/>
    </location>
</feature>
<keyword evidence="7 9" id="KW-1133">Transmembrane helix</keyword>
<evidence type="ECO:0000256" key="6">
    <source>
        <dbReference type="ARBA" id="ARBA00022748"/>
    </source>
</evidence>
<evidence type="ECO:0000313" key="11">
    <source>
        <dbReference type="EMBL" id="PQA85541.1"/>
    </source>
</evidence>
<feature type="domain" description="Cytochrome c assembly protein" evidence="10">
    <location>
        <begin position="20"/>
        <end position="181"/>
    </location>
</feature>
<dbReference type="Proteomes" id="UP000239504">
    <property type="component" value="Unassembled WGS sequence"/>
</dbReference>
<dbReference type="InterPro" id="IPR003557">
    <property type="entry name" value="Cyt_c_biogenesis_CcmC"/>
</dbReference>
<proteinExistence type="inferred from homology"/>
<dbReference type="PRINTS" id="PR01386">
    <property type="entry name" value="CCMCBIOGNSIS"/>
</dbReference>
<feature type="transmembrane region" description="Helical" evidence="9">
    <location>
        <begin position="198"/>
        <end position="219"/>
    </location>
</feature>
<dbReference type="NCBIfam" id="TIGR01191">
    <property type="entry name" value="ccmC"/>
    <property type="match status" value="1"/>
</dbReference>
<dbReference type="Pfam" id="PF01578">
    <property type="entry name" value="Cytochrom_C_asm"/>
    <property type="match status" value="1"/>
</dbReference>
<dbReference type="GO" id="GO:0005886">
    <property type="term" value="C:plasma membrane"/>
    <property type="evidence" value="ECO:0007669"/>
    <property type="project" value="UniProtKB-SubCell"/>
</dbReference>
<evidence type="ECO:0000256" key="5">
    <source>
        <dbReference type="ARBA" id="ARBA00022692"/>
    </source>
</evidence>
<dbReference type="AlphaFoldDB" id="A0A2S7JZ61"/>
<keyword evidence="5 9" id="KW-0812">Transmembrane</keyword>
<dbReference type="OrthoDB" id="9778550at2"/>
<feature type="transmembrane region" description="Helical" evidence="9">
    <location>
        <begin position="158"/>
        <end position="178"/>
    </location>
</feature>
<accession>A0A2S7JZ61</accession>
<dbReference type="InterPro" id="IPR045062">
    <property type="entry name" value="Cyt_c_biogenesis_CcsA/CcmC"/>
</dbReference>
<evidence type="ECO:0000256" key="4">
    <source>
        <dbReference type="ARBA" id="ARBA00016463"/>
    </source>
</evidence>
<dbReference type="InterPro" id="IPR002541">
    <property type="entry name" value="Cyt_c_assembly"/>
</dbReference>
<keyword evidence="9" id="KW-0813">Transport</keyword>
<dbReference type="PANTHER" id="PTHR30071:SF1">
    <property type="entry name" value="CYTOCHROME B_B6 PROTEIN-RELATED"/>
    <property type="match status" value="1"/>
</dbReference>
<keyword evidence="9" id="KW-1003">Cell membrane</keyword>
<comment type="caution">
    <text evidence="11">The sequence shown here is derived from an EMBL/GenBank/DDBJ whole genome shotgun (WGS) entry which is preliminary data.</text>
</comment>
<evidence type="ECO:0000256" key="1">
    <source>
        <dbReference type="ARBA" id="ARBA00002442"/>
    </source>
</evidence>
<protein>
    <recommendedName>
        <fullName evidence="4 9">Heme exporter protein C</fullName>
    </recommendedName>
    <alternativeName>
        <fullName evidence="9">Cytochrome c-type biogenesis protein</fullName>
    </alternativeName>
</protein>
<feature type="transmembrane region" description="Helical" evidence="9">
    <location>
        <begin position="21"/>
        <end position="40"/>
    </location>
</feature>
<dbReference type="PANTHER" id="PTHR30071">
    <property type="entry name" value="HEME EXPORTER PROTEIN C"/>
    <property type="match status" value="1"/>
</dbReference>
<keyword evidence="6 9" id="KW-0201">Cytochrome c-type biogenesis</keyword>
<keyword evidence="9" id="KW-0997">Cell inner membrane</keyword>
<dbReference type="GO" id="GO:0015232">
    <property type="term" value="F:heme transmembrane transporter activity"/>
    <property type="evidence" value="ECO:0007669"/>
    <property type="project" value="InterPro"/>
</dbReference>